<evidence type="ECO:0000256" key="5">
    <source>
        <dbReference type="ARBA" id="ARBA00022827"/>
    </source>
</evidence>
<evidence type="ECO:0000256" key="8">
    <source>
        <dbReference type="ARBA" id="ARBA00023014"/>
    </source>
</evidence>
<dbReference type="Proteomes" id="UP000256541">
    <property type="component" value="Unassembled WGS sequence"/>
</dbReference>
<dbReference type="CDD" id="cd00322">
    <property type="entry name" value="FNR_like"/>
    <property type="match status" value="1"/>
</dbReference>
<dbReference type="EMBL" id="NBXB01000071">
    <property type="protein sequence ID" value="RFA11714.1"/>
    <property type="molecule type" value="Genomic_DNA"/>
</dbReference>
<dbReference type="SUPFAM" id="SSF52343">
    <property type="entry name" value="Ferredoxin reductase-like, C-terminal NADP-linked domain"/>
    <property type="match status" value="1"/>
</dbReference>
<evidence type="ECO:0000256" key="6">
    <source>
        <dbReference type="ARBA" id="ARBA00023002"/>
    </source>
</evidence>
<name>A0A3E0VNX5_9MICO</name>
<keyword evidence="8" id="KW-0411">Iron-sulfur</keyword>
<dbReference type="InterPro" id="IPR017938">
    <property type="entry name" value="Riboflavin_synthase-like_b-brl"/>
</dbReference>
<proteinExistence type="predicted"/>
<dbReference type="PANTHER" id="PTHR47354:SF8">
    <property type="entry name" value="1,2-PHENYLACETYL-COA EPOXIDASE, SUBUNIT E"/>
    <property type="match status" value="1"/>
</dbReference>
<organism evidence="10 11">
    <name type="scientific">Subtercola boreus</name>
    <dbReference type="NCBI Taxonomy" id="120213"/>
    <lineage>
        <taxon>Bacteria</taxon>
        <taxon>Bacillati</taxon>
        <taxon>Actinomycetota</taxon>
        <taxon>Actinomycetes</taxon>
        <taxon>Micrococcales</taxon>
        <taxon>Microbacteriaceae</taxon>
        <taxon>Subtercola</taxon>
    </lineage>
</organism>
<dbReference type="GO" id="GO:0050660">
    <property type="term" value="F:flavin adenine dinucleotide binding"/>
    <property type="evidence" value="ECO:0007669"/>
    <property type="project" value="TreeGrafter"/>
</dbReference>
<evidence type="ECO:0000259" key="9">
    <source>
        <dbReference type="PROSITE" id="PS51384"/>
    </source>
</evidence>
<evidence type="ECO:0000256" key="3">
    <source>
        <dbReference type="ARBA" id="ARBA00022714"/>
    </source>
</evidence>
<accession>A0A3E0VNX5</accession>
<evidence type="ECO:0000256" key="4">
    <source>
        <dbReference type="ARBA" id="ARBA00022723"/>
    </source>
</evidence>
<evidence type="ECO:0000256" key="7">
    <source>
        <dbReference type="ARBA" id="ARBA00023004"/>
    </source>
</evidence>
<keyword evidence="5" id="KW-0274">FAD</keyword>
<evidence type="ECO:0000256" key="1">
    <source>
        <dbReference type="ARBA" id="ARBA00001974"/>
    </source>
</evidence>
<dbReference type="InterPro" id="IPR050415">
    <property type="entry name" value="MRET"/>
</dbReference>
<dbReference type="InterPro" id="IPR039261">
    <property type="entry name" value="FNR_nucleotide-bd"/>
</dbReference>
<dbReference type="PANTHER" id="PTHR47354">
    <property type="entry name" value="NADH OXIDOREDUCTASE HCR"/>
    <property type="match status" value="1"/>
</dbReference>
<evidence type="ECO:0000256" key="2">
    <source>
        <dbReference type="ARBA" id="ARBA00022630"/>
    </source>
</evidence>
<dbReference type="OrthoDB" id="9801223at2"/>
<protein>
    <recommendedName>
        <fullName evidence="9">FAD-binding FR-type domain-containing protein</fullName>
    </recommendedName>
</protein>
<dbReference type="GO" id="GO:0046872">
    <property type="term" value="F:metal ion binding"/>
    <property type="evidence" value="ECO:0007669"/>
    <property type="project" value="UniProtKB-KW"/>
</dbReference>
<evidence type="ECO:0000313" key="11">
    <source>
        <dbReference type="Proteomes" id="UP000256541"/>
    </source>
</evidence>
<keyword evidence="7" id="KW-0408">Iron</keyword>
<evidence type="ECO:0000313" key="10">
    <source>
        <dbReference type="EMBL" id="RFA11714.1"/>
    </source>
</evidence>
<dbReference type="RefSeq" id="WP_116413123.1">
    <property type="nucleotide sequence ID" value="NZ_NBXB01000071.1"/>
</dbReference>
<gene>
    <name evidence="10" type="ORF">B7R22_18200</name>
</gene>
<keyword evidence="4" id="KW-0479">Metal-binding</keyword>
<sequence>MRITSLTLETIVESDTGAVEFVFLPGRPLSHRAGQAALIFAPGGGAKPFTLTSDDRSDRVSIATSLQSGSRFKRALAGLTPGDRAFAAGAIGTLPAVDPAASQVLIAQGLGITPFLSLARSQDHLNATLLHVGTPHYFDEVAAATTTATHHHHREGLIDALDQTVADRPDADWSLSGRSDFISAVARQLTDAGVPARRIHRDAFWGMGGSAAIRPAPQSV</sequence>
<comment type="caution">
    <text evidence="10">The sequence shown here is derived from an EMBL/GenBank/DDBJ whole genome shotgun (WGS) entry which is preliminary data.</text>
</comment>
<dbReference type="InterPro" id="IPR017927">
    <property type="entry name" value="FAD-bd_FR_type"/>
</dbReference>
<keyword evidence="2" id="KW-0285">Flavoprotein</keyword>
<dbReference type="GO" id="GO:0016491">
    <property type="term" value="F:oxidoreductase activity"/>
    <property type="evidence" value="ECO:0007669"/>
    <property type="project" value="UniProtKB-KW"/>
</dbReference>
<comment type="cofactor">
    <cofactor evidence="1">
        <name>FAD</name>
        <dbReference type="ChEBI" id="CHEBI:57692"/>
    </cofactor>
</comment>
<dbReference type="SUPFAM" id="SSF63380">
    <property type="entry name" value="Riboflavin synthase domain-like"/>
    <property type="match status" value="1"/>
</dbReference>
<reference evidence="10 11" key="1">
    <citation type="submission" date="2017-04" db="EMBL/GenBank/DDBJ databases">
        <title>Comparative genome analysis of Subtercola boreus.</title>
        <authorList>
            <person name="Cho Y.-J."/>
            <person name="Cho A."/>
            <person name="Kim O.-S."/>
            <person name="Lee J.-I."/>
        </authorList>
    </citation>
    <scope>NUCLEOTIDE SEQUENCE [LARGE SCALE GENOMIC DNA]</scope>
    <source>
        <strain evidence="10 11">P27479</strain>
    </source>
</reference>
<keyword evidence="3" id="KW-0001">2Fe-2S</keyword>
<keyword evidence="6" id="KW-0560">Oxidoreductase</keyword>
<feature type="domain" description="FAD-binding FR-type" evidence="9">
    <location>
        <begin position="1"/>
        <end position="97"/>
    </location>
</feature>
<dbReference type="PROSITE" id="PS51384">
    <property type="entry name" value="FAD_FR"/>
    <property type="match status" value="1"/>
</dbReference>
<dbReference type="GO" id="GO:0051537">
    <property type="term" value="F:2 iron, 2 sulfur cluster binding"/>
    <property type="evidence" value="ECO:0007669"/>
    <property type="project" value="UniProtKB-KW"/>
</dbReference>
<dbReference type="Gene3D" id="3.40.50.80">
    <property type="entry name" value="Nucleotide-binding domain of ferredoxin-NADP reductase (FNR) module"/>
    <property type="match status" value="1"/>
</dbReference>
<dbReference type="AlphaFoldDB" id="A0A3E0VNX5"/>